<accession>A0A6J6NV28</accession>
<feature type="transmembrane region" description="Helical" evidence="5">
    <location>
        <begin position="79"/>
        <end position="104"/>
    </location>
</feature>
<evidence type="ECO:0000256" key="1">
    <source>
        <dbReference type="ARBA" id="ARBA00004141"/>
    </source>
</evidence>
<keyword evidence="2 5" id="KW-0812">Transmembrane</keyword>
<dbReference type="GO" id="GO:0016020">
    <property type="term" value="C:membrane"/>
    <property type="evidence" value="ECO:0007669"/>
    <property type="project" value="UniProtKB-SubCell"/>
</dbReference>
<feature type="transmembrane region" description="Helical" evidence="5">
    <location>
        <begin position="110"/>
        <end position="132"/>
    </location>
</feature>
<organism evidence="6">
    <name type="scientific">freshwater metagenome</name>
    <dbReference type="NCBI Taxonomy" id="449393"/>
    <lineage>
        <taxon>unclassified sequences</taxon>
        <taxon>metagenomes</taxon>
        <taxon>ecological metagenomes</taxon>
    </lineage>
</organism>
<sequence>MNIAIIIATLVVAGFTSYAFTKAGIDKLRTSDEKLIERGWGWVKSSPKGTVKFIGLAELLGGLGVILAPVAVTVFKFNWALPLGIAAAAGLATIMVLANLVHIVRKEFKYTYKAGLMMLAVTVIATVLLAIYPTA</sequence>
<gene>
    <name evidence="6" type="ORF">UFOPK2373_00775</name>
</gene>
<evidence type="ECO:0000256" key="5">
    <source>
        <dbReference type="SAM" id="Phobius"/>
    </source>
</evidence>
<evidence type="ECO:0000313" key="6">
    <source>
        <dbReference type="EMBL" id="CAB4690641.1"/>
    </source>
</evidence>
<evidence type="ECO:0000256" key="4">
    <source>
        <dbReference type="ARBA" id="ARBA00023136"/>
    </source>
</evidence>
<evidence type="ECO:0000256" key="2">
    <source>
        <dbReference type="ARBA" id="ARBA00022692"/>
    </source>
</evidence>
<keyword evidence="4 5" id="KW-0472">Membrane</keyword>
<dbReference type="AlphaFoldDB" id="A0A6J6NV28"/>
<feature type="transmembrane region" description="Helical" evidence="5">
    <location>
        <begin position="53"/>
        <end position="72"/>
    </location>
</feature>
<dbReference type="Pfam" id="PF13564">
    <property type="entry name" value="DoxX_2"/>
    <property type="match status" value="1"/>
</dbReference>
<dbReference type="EMBL" id="CAEZXL010000130">
    <property type="protein sequence ID" value="CAB4690641.1"/>
    <property type="molecule type" value="Genomic_DNA"/>
</dbReference>
<reference evidence="6" key="1">
    <citation type="submission" date="2020-05" db="EMBL/GenBank/DDBJ databases">
        <authorList>
            <person name="Chiriac C."/>
            <person name="Salcher M."/>
            <person name="Ghai R."/>
            <person name="Kavagutti S V."/>
        </authorList>
    </citation>
    <scope>NUCLEOTIDE SEQUENCE</scope>
</reference>
<name>A0A6J6NV28_9ZZZZ</name>
<keyword evidence="3 5" id="KW-1133">Transmembrane helix</keyword>
<comment type="subcellular location">
    <subcellularLocation>
        <location evidence="1">Membrane</location>
        <topology evidence="1">Multi-pass membrane protein</topology>
    </subcellularLocation>
</comment>
<dbReference type="InterPro" id="IPR032808">
    <property type="entry name" value="DoxX"/>
</dbReference>
<evidence type="ECO:0000256" key="3">
    <source>
        <dbReference type="ARBA" id="ARBA00022989"/>
    </source>
</evidence>
<proteinExistence type="predicted"/>
<protein>
    <submittedName>
        <fullName evidence="6">Unannotated protein</fullName>
    </submittedName>
</protein>